<evidence type="ECO:0000313" key="1">
    <source>
        <dbReference type="EMBL" id="MSR93268.1"/>
    </source>
</evidence>
<dbReference type="EMBL" id="VULY01000018">
    <property type="protein sequence ID" value="MSR93268.1"/>
    <property type="molecule type" value="Genomic_DNA"/>
</dbReference>
<proteinExistence type="predicted"/>
<organism evidence="1 2">
    <name type="scientific">Suipraeoptans intestinalis</name>
    <dbReference type="NCBI Taxonomy" id="2606628"/>
    <lineage>
        <taxon>Bacteria</taxon>
        <taxon>Bacillati</taxon>
        <taxon>Bacillota</taxon>
        <taxon>Clostridia</taxon>
        <taxon>Lachnospirales</taxon>
        <taxon>Lachnospiraceae</taxon>
        <taxon>Suipraeoptans</taxon>
    </lineage>
</organism>
<accession>A0A6N7URY4</accession>
<reference evidence="1 2" key="1">
    <citation type="submission" date="2019-08" db="EMBL/GenBank/DDBJ databases">
        <title>In-depth cultivation of the pig gut microbiome towards novel bacterial diversity and tailored functional studies.</title>
        <authorList>
            <person name="Wylensek D."/>
            <person name="Hitch T.C.A."/>
            <person name="Clavel T."/>
        </authorList>
    </citation>
    <scope>NUCLEOTIDE SEQUENCE [LARGE SCALE GENOMIC DNA]</scope>
    <source>
        <strain evidence="1 2">68-1-5</strain>
    </source>
</reference>
<comment type="caution">
    <text evidence="1">The sequence shown here is derived from an EMBL/GenBank/DDBJ whole genome shotgun (WGS) entry which is preliminary data.</text>
</comment>
<evidence type="ECO:0000313" key="2">
    <source>
        <dbReference type="Proteomes" id="UP000434409"/>
    </source>
</evidence>
<gene>
    <name evidence="1" type="ORF">FYJ34_03045</name>
</gene>
<dbReference type="Pfam" id="PF14066">
    <property type="entry name" value="DUF4256"/>
    <property type="match status" value="1"/>
</dbReference>
<dbReference type="Proteomes" id="UP000434409">
    <property type="component" value="Unassembled WGS sequence"/>
</dbReference>
<sequence>MGNDTIMEGILEKLEERFSAHMERHKDCNWEAVKKRILSDEKNLVALSQMERTGGEPDVIGFDEKTGRYLYCDCSAESPSGRRSLCYDRQALEARKKNKPSGDTHTMAEEMGITILTEAEYALLQKTGDYDFKTSSWIETPEEMRRLGGGLFGDKRYGRVFYYHNGVESYYASRGFRGMLRV</sequence>
<name>A0A6N7URY4_9FIRM</name>
<dbReference type="AlphaFoldDB" id="A0A6N7URY4"/>
<protein>
    <submittedName>
        <fullName evidence="1">DUF4256 domain-containing protein</fullName>
    </submittedName>
</protein>
<dbReference type="InterPro" id="IPR025352">
    <property type="entry name" value="DUF4256"/>
</dbReference>
<keyword evidence="2" id="KW-1185">Reference proteome</keyword>
<dbReference type="RefSeq" id="WP_154476141.1">
    <property type="nucleotide sequence ID" value="NZ_VULY01000018.1"/>
</dbReference>